<keyword evidence="5" id="KW-0325">Glycoprotein</keyword>
<dbReference type="Gene3D" id="3.40.50.1820">
    <property type="entry name" value="alpha/beta hydrolase"/>
    <property type="match status" value="1"/>
</dbReference>
<gene>
    <name evidence="7" type="primary">LOC130472090</name>
</gene>
<dbReference type="PANTHER" id="PTHR11010">
    <property type="entry name" value="PROTEASE S28 PRO-X CARBOXYPEPTIDASE-RELATED"/>
    <property type="match status" value="1"/>
</dbReference>
<keyword evidence="6" id="KW-1185">Reference proteome</keyword>
<evidence type="ECO:0000313" key="7">
    <source>
        <dbReference type="RefSeq" id="XP_056698494.1"/>
    </source>
</evidence>
<dbReference type="Gene3D" id="1.20.120.980">
    <property type="entry name" value="Serine carboxypeptidase S28, SKS domain"/>
    <property type="match status" value="1"/>
</dbReference>
<proteinExistence type="inferred from homology"/>
<dbReference type="Pfam" id="PF05577">
    <property type="entry name" value="Peptidase_S28"/>
    <property type="match status" value="1"/>
</dbReference>
<reference evidence="6" key="1">
    <citation type="journal article" date="2021" name="Nat. Commun.">
        <title>Genomic analyses provide insights into spinach domestication and the genetic basis of agronomic traits.</title>
        <authorList>
            <person name="Cai X."/>
            <person name="Sun X."/>
            <person name="Xu C."/>
            <person name="Sun H."/>
            <person name="Wang X."/>
            <person name="Ge C."/>
            <person name="Zhang Z."/>
            <person name="Wang Q."/>
            <person name="Fei Z."/>
            <person name="Jiao C."/>
            <person name="Wang Q."/>
        </authorList>
    </citation>
    <scope>NUCLEOTIDE SEQUENCE [LARGE SCALE GENOMIC DNA]</scope>
    <source>
        <strain evidence="6">cv. Varoflay</strain>
    </source>
</reference>
<dbReference type="PANTHER" id="PTHR11010:SF96">
    <property type="entry name" value="LYSOSOMAL PRO-X CARBOXYPEPTIDASE-LIKE ISOFORM X1"/>
    <property type="match status" value="1"/>
</dbReference>
<dbReference type="Proteomes" id="UP000813463">
    <property type="component" value="Chromosome 4"/>
</dbReference>
<keyword evidence="3" id="KW-0732">Signal</keyword>
<evidence type="ECO:0000256" key="5">
    <source>
        <dbReference type="ARBA" id="ARBA00023180"/>
    </source>
</evidence>
<protein>
    <recommendedName>
        <fullName evidence="8">Serine carboxypeptidase S28 family protein</fullName>
    </recommendedName>
</protein>
<dbReference type="SUPFAM" id="SSF53474">
    <property type="entry name" value="alpha/beta-Hydrolases"/>
    <property type="match status" value="1"/>
</dbReference>
<dbReference type="GeneID" id="130472090"/>
<accession>A0ABM3RS94</accession>
<evidence type="ECO:0000256" key="1">
    <source>
        <dbReference type="ARBA" id="ARBA00011079"/>
    </source>
</evidence>
<dbReference type="InterPro" id="IPR029058">
    <property type="entry name" value="AB_hydrolase_fold"/>
</dbReference>
<reference evidence="7" key="2">
    <citation type="submission" date="2025-08" db="UniProtKB">
        <authorList>
            <consortium name="RefSeq"/>
        </authorList>
    </citation>
    <scope>IDENTIFICATION</scope>
    <source>
        <tissue evidence="7">Leaf</tissue>
    </source>
</reference>
<keyword evidence="2" id="KW-0645">Protease</keyword>
<evidence type="ECO:0008006" key="8">
    <source>
        <dbReference type="Google" id="ProtNLM"/>
    </source>
</evidence>
<dbReference type="InterPro" id="IPR008758">
    <property type="entry name" value="Peptidase_S28"/>
</dbReference>
<evidence type="ECO:0000256" key="2">
    <source>
        <dbReference type="ARBA" id="ARBA00022670"/>
    </source>
</evidence>
<dbReference type="RefSeq" id="XP_056698494.1">
    <property type="nucleotide sequence ID" value="XM_056842516.1"/>
</dbReference>
<sequence length="444" mass="49227">MEPEKTLQHRFYGKSIPLGSIDKAMANLDVRACFTVAQALEDFSKIIVDVKKKFSTPNSSVIVIGGSYGGMLAIWFRLKYPHVTIGALASSAPLLDFGAIPPKDQYCSVVSQDFKDQSQKCYDTIRQSWAVIDSMSSKSSGLADLSRTFNTCSPLYSGEDLKLYLASAYYFAAQYNGRFGYWINILCDKIVNPPTDDIILAISRAAYVFAGSYCNNLVSPLEPSPGLDEASSIAWSWQSCKEIILPMGCGNNTMFEPNPYSLAKQLEDCEQMYGPYGANPHWKSAFYRGQDVKSALRKFGRNIIFSNGLIDPYSRVGILEDLSKTIAALTTKEGSHCLDLTSAQSNDPNWLKDQRRKEVDIFKSWIHASDSSNVNPDAMAHICLMAAPLHRRAKVVMIPTLSKKKRSIPPLLDHGVCFWGFASPSLDLCGYCMAMVNHCALQLE</sequence>
<dbReference type="InterPro" id="IPR042269">
    <property type="entry name" value="Ser_carbopepase_S28_SKS"/>
</dbReference>
<organism evidence="6 7">
    <name type="scientific">Spinacia oleracea</name>
    <name type="common">Spinach</name>
    <dbReference type="NCBI Taxonomy" id="3562"/>
    <lineage>
        <taxon>Eukaryota</taxon>
        <taxon>Viridiplantae</taxon>
        <taxon>Streptophyta</taxon>
        <taxon>Embryophyta</taxon>
        <taxon>Tracheophyta</taxon>
        <taxon>Spermatophyta</taxon>
        <taxon>Magnoliopsida</taxon>
        <taxon>eudicotyledons</taxon>
        <taxon>Gunneridae</taxon>
        <taxon>Pentapetalae</taxon>
        <taxon>Caryophyllales</taxon>
        <taxon>Chenopodiaceae</taxon>
        <taxon>Chenopodioideae</taxon>
        <taxon>Anserineae</taxon>
        <taxon>Spinacia</taxon>
    </lineage>
</organism>
<evidence type="ECO:0000313" key="6">
    <source>
        <dbReference type="Proteomes" id="UP000813463"/>
    </source>
</evidence>
<keyword evidence="4" id="KW-0378">Hydrolase</keyword>
<evidence type="ECO:0000256" key="4">
    <source>
        <dbReference type="ARBA" id="ARBA00022801"/>
    </source>
</evidence>
<comment type="similarity">
    <text evidence="1">Belongs to the peptidase S28 family.</text>
</comment>
<evidence type="ECO:0000256" key="3">
    <source>
        <dbReference type="ARBA" id="ARBA00022729"/>
    </source>
</evidence>
<name>A0ABM3RS94_SPIOL</name>